<keyword evidence="2" id="KW-1208">Phospholipid metabolism</keyword>
<dbReference type="Proteomes" id="UP000663832">
    <property type="component" value="Unassembled WGS sequence"/>
</dbReference>
<protein>
    <recommendedName>
        <fullName evidence="5">ethanolamine kinase</fullName>
        <ecNumber evidence="5">2.7.1.82</ecNumber>
    </recommendedName>
</protein>
<dbReference type="EMBL" id="CAJNOM010000079">
    <property type="protein sequence ID" value="CAF0998826.1"/>
    <property type="molecule type" value="Genomic_DNA"/>
</dbReference>
<comment type="caution">
    <text evidence="6">The sequence shown here is derived from an EMBL/GenBank/DDBJ whole genome shotgun (WGS) entry which is preliminary data.</text>
</comment>
<dbReference type="SUPFAM" id="SSF56112">
    <property type="entry name" value="Protein kinase-like (PK-like)"/>
    <property type="match status" value="1"/>
</dbReference>
<evidence type="ECO:0000313" key="6">
    <source>
        <dbReference type="EMBL" id="CAF0998826.1"/>
    </source>
</evidence>
<dbReference type="Gene3D" id="3.90.1200.10">
    <property type="match status" value="1"/>
</dbReference>
<dbReference type="GO" id="GO:0006646">
    <property type="term" value="P:phosphatidylethanolamine biosynthetic process"/>
    <property type="evidence" value="ECO:0007669"/>
    <property type="project" value="TreeGrafter"/>
</dbReference>
<evidence type="ECO:0000313" key="7">
    <source>
        <dbReference type="EMBL" id="CAF1417857.1"/>
    </source>
</evidence>
<keyword evidence="8" id="KW-1185">Reference proteome</keyword>
<dbReference type="GO" id="GO:0004305">
    <property type="term" value="F:ethanolamine kinase activity"/>
    <property type="evidence" value="ECO:0007669"/>
    <property type="project" value="UniProtKB-EC"/>
</dbReference>
<comment type="pathway">
    <text evidence="3">Phospholipid metabolism; phosphatidylethanolamine biosynthesis; phosphatidylethanolamine from ethanolamine: step 1/3.</text>
</comment>
<evidence type="ECO:0000256" key="5">
    <source>
        <dbReference type="ARBA" id="ARBA00038874"/>
    </source>
</evidence>
<proteinExistence type="inferred from homology"/>
<dbReference type="EC" id="2.7.1.82" evidence="5"/>
<dbReference type="Gene3D" id="3.30.200.20">
    <property type="entry name" value="Phosphorylase Kinase, domain 1"/>
    <property type="match status" value="1"/>
</dbReference>
<dbReference type="AlphaFoldDB" id="A0A814GNB0"/>
<keyword evidence="1" id="KW-0594">Phospholipid biosynthesis</keyword>
<name>A0A814GNB0_9BILA</name>
<evidence type="ECO:0000256" key="2">
    <source>
        <dbReference type="ARBA" id="ARBA00023264"/>
    </source>
</evidence>
<dbReference type="PANTHER" id="PTHR22603">
    <property type="entry name" value="CHOLINE/ETHANOALAMINE KINASE"/>
    <property type="match status" value="1"/>
</dbReference>
<dbReference type="PANTHER" id="PTHR22603:SF66">
    <property type="entry name" value="ETHANOLAMINE KINASE"/>
    <property type="match status" value="1"/>
</dbReference>
<keyword evidence="1" id="KW-0444">Lipid biosynthesis</keyword>
<evidence type="ECO:0000256" key="1">
    <source>
        <dbReference type="ARBA" id="ARBA00023209"/>
    </source>
</evidence>
<evidence type="ECO:0000256" key="4">
    <source>
        <dbReference type="ARBA" id="ARBA00038211"/>
    </source>
</evidence>
<evidence type="ECO:0000256" key="3">
    <source>
        <dbReference type="ARBA" id="ARBA00037883"/>
    </source>
</evidence>
<dbReference type="Proteomes" id="UP000663877">
    <property type="component" value="Unassembled WGS sequence"/>
</dbReference>
<comment type="similarity">
    <text evidence="4">Belongs to the choline/ethanolamine kinase family.</text>
</comment>
<dbReference type="GO" id="GO:0005737">
    <property type="term" value="C:cytoplasm"/>
    <property type="evidence" value="ECO:0007669"/>
    <property type="project" value="TreeGrafter"/>
</dbReference>
<keyword evidence="1" id="KW-0443">Lipid metabolism</keyword>
<dbReference type="InterPro" id="IPR011009">
    <property type="entry name" value="Kinase-like_dom_sf"/>
</dbReference>
<gene>
    <name evidence="7" type="ORF">BJG266_LOCUS38602</name>
    <name evidence="6" type="ORF">QVE165_LOCUS14813</name>
</gene>
<sequence length="338" mass="39119">MTQCLVCSTTLSITSLSTDIYPLIAPLRPDWSPHNTHLRQLTGGINNTAFGLFNNLDQSDALVIKIFGLHTEVFIDRNVELNAISILSKYELAQPILLQFNNGIIYKFIPGKICSRDDIRDINIASLIALQMAQYHSIPLRNHKQKPCLIPLIRKILSLISDSKNPPAEFISLSSDVDWIEKDVLPQLIPDPRYGIDLVFCHNDLACTNILYNSLSQSVSFIDFEYCTVNYALFDVANHFVEYAGYDQIDFDRYPKKDEQYRWLKIYFEARNLKFENQEKTYHLINQFAALSHLCYGLWALAQVSFARADSDYASYSQRRLNRYRELKLILFNKWLPQ</sequence>
<evidence type="ECO:0000313" key="8">
    <source>
        <dbReference type="Proteomes" id="UP000663832"/>
    </source>
</evidence>
<dbReference type="OrthoDB" id="10267235at2759"/>
<reference evidence="6" key="1">
    <citation type="submission" date="2021-02" db="EMBL/GenBank/DDBJ databases">
        <authorList>
            <person name="Nowell W R."/>
        </authorList>
    </citation>
    <scope>NUCLEOTIDE SEQUENCE</scope>
</reference>
<dbReference type="EMBL" id="CAJNOI010001493">
    <property type="protein sequence ID" value="CAF1417857.1"/>
    <property type="molecule type" value="Genomic_DNA"/>
</dbReference>
<organism evidence="6 8">
    <name type="scientific">Adineta steineri</name>
    <dbReference type="NCBI Taxonomy" id="433720"/>
    <lineage>
        <taxon>Eukaryota</taxon>
        <taxon>Metazoa</taxon>
        <taxon>Spiralia</taxon>
        <taxon>Gnathifera</taxon>
        <taxon>Rotifera</taxon>
        <taxon>Eurotatoria</taxon>
        <taxon>Bdelloidea</taxon>
        <taxon>Adinetida</taxon>
        <taxon>Adinetidae</taxon>
        <taxon>Adineta</taxon>
    </lineage>
</organism>
<dbReference type="Pfam" id="PF01633">
    <property type="entry name" value="Choline_kinase"/>
    <property type="match status" value="1"/>
</dbReference>
<accession>A0A814GNB0</accession>